<dbReference type="InParanoid" id="A0A1Y2E3I6"/>
<evidence type="ECO:0000313" key="4">
    <source>
        <dbReference type="EMBL" id="ORY66113.1"/>
    </source>
</evidence>
<accession>A0A1Y2E3I6</accession>
<dbReference type="InterPro" id="IPR009030">
    <property type="entry name" value="Growth_fac_rcpt_cys_sf"/>
</dbReference>
<feature type="chain" id="PRO_5012847428" description="Mid2 domain-containing protein" evidence="3">
    <location>
        <begin position="26"/>
        <end position="313"/>
    </location>
</feature>
<keyword evidence="5" id="KW-1185">Reference proteome</keyword>
<dbReference type="STRING" id="1141098.A0A1Y2E3I6"/>
<feature type="transmembrane region" description="Helical" evidence="2">
    <location>
        <begin position="172"/>
        <end position="197"/>
    </location>
</feature>
<evidence type="ECO:0000256" key="2">
    <source>
        <dbReference type="SAM" id="Phobius"/>
    </source>
</evidence>
<comment type="caution">
    <text evidence="4">The sequence shown here is derived from an EMBL/GenBank/DDBJ whole genome shotgun (WGS) entry which is preliminary data.</text>
</comment>
<evidence type="ECO:0000313" key="5">
    <source>
        <dbReference type="Proteomes" id="UP000193689"/>
    </source>
</evidence>
<evidence type="ECO:0008006" key="6">
    <source>
        <dbReference type="Google" id="ProtNLM"/>
    </source>
</evidence>
<keyword evidence="2" id="KW-0472">Membrane</keyword>
<dbReference type="GeneID" id="63776169"/>
<evidence type="ECO:0000256" key="3">
    <source>
        <dbReference type="SAM" id="SignalP"/>
    </source>
</evidence>
<proteinExistence type="predicted"/>
<keyword evidence="2" id="KW-1133">Transmembrane helix</keyword>
<dbReference type="SUPFAM" id="SSF57184">
    <property type="entry name" value="Growth factor receptor domain"/>
    <property type="match status" value="1"/>
</dbReference>
<sequence length="313" mass="33970">MSQSQNTLPWLLSCVLALAVARVIAAKETQCFFPHGNVHSLGQPCDPNATGAVPCCQAGHTCLSNSLCWDPMNSHVVRGSCTDSTFRDPACPRYCFNNVQGDRLGNLRQCNNQSTIWTCRGDVNECTNNFTIPTGYINDHRDSSSSGVMYVVGNSTSVGESSDRAVDTAKSWTGLGVGLGVGLPLLLALTASLWFLWKARRELTDMRRYRPGDSAQNQSWNDGSGTTSQATKPQYSPNLQGYQNSAALQHSPSQHNPTHSSTYQQPSHRVMSPQELDGNMSPREVPATAVAPPIEYDTTTSICPPPTVYKAQV</sequence>
<keyword evidence="3" id="KW-0732">Signal</keyword>
<organism evidence="4 5">
    <name type="scientific">Pseudomassariella vexata</name>
    <dbReference type="NCBI Taxonomy" id="1141098"/>
    <lineage>
        <taxon>Eukaryota</taxon>
        <taxon>Fungi</taxon>
        <taxon>Dikarya</taxon>
        <taxon>Ascomycota</taxon>
        <taxon>Pezizomycotina</taxon>
        <taxon>Sordariomycetes</taxon>
        <taxon>Xylariomycetidae</taxon>
        <taxon>Amphisphaeriales</taxon>
        <taxon>Pseudomassariaceae</taxon>
        <taxon>Pseudomassariella</taxon>
    </lineage>
</organism>
<feature type="compositionally biased region" description="Polar residues" evidence="1">
    <location>
        <begin position="214"/>
        <end position="267"/>
    </location>
</feature>
<dbReference type="RefSeq" id="XP_040717077.1">
    <property type="nucleotide sequence ID" value="XM_040859957.1"/>
</dbReference>
<dbReference type="OrthoDB" id="5215637at2759"/>
<feature type="signal peptide" evidence="3">
    <location>
        <begin position="1"/>
        <end position="25"/>
    </location>
</feature>
<protein>
    <recommendedName>
        <fullName evidence="6">Mid2 domain-containing protein</fullName>
    </recommendedName>
</protein>
<reference evidence="4 5" key="1">
    <citation type="submission" date="2016-07" db="EMBL/GenBank/DDBJ databases">
        <title>Pervasive Adenine N6-methylation of Active Genes in Fungi.</title>
        <authorList>
            <consortium name="DOE Joint Genome Institute"/>
            <person name="Mondo S.J."/>
            <person name="Dannebaum R.O."/>
            <person name="Kuo R.C."/>
            <person name="Labutti K."/>
            <person name="Haridas S."/>
            <person name="Kuo A."/>
            <person name="Salamov A."/>
            <person name="Ahrendt S.R."/>
            <person name="Lipzen A."/>
            <person name="Sullivan W."/>
            <person name="Andreopoulos W.B."/>
            <person name="Clum A."/>
            <person name="Lindquist E."/>
            <person name="Daum C."/>
            <person name="Ramamoorthy G.K."/>
            <person name="Gryganskyi A."/>
            <person name="Culley D."/>
            <person name="Magnuson J.K."/>
            <person name="James T.Y."/>
            <person name="O'Malley M.A."/>
            <person name="Stajich J.E."/>
            <person name="Spatafora J.W."/>
            <person name="Visel A."/>
            <person name="Grigoriev I.V."/>
        </authorList>
    </citation>
    <scope>NUCLEOTIDE SEQUENCE [LARGE SCALE GENOMIC DNA]</scope>
    <source>
        <strain evidence="4 5">CBS 129021</strain>
    </source>
</reference>
<feature type="region of interest" description="Disordered" evidence="1">
    <location>
        <begin position="209"/>
        <end position="284"/>
    </location>
</feature>
<dbReference type="Proteomes" id="UP000193689">
    <property type="component" value="Unassembled WGS sequence"/>
</dbReference>
<dbReference type="EMBL" id="MCFJ01000005">
    <property type="protein sequence ID" value="ORY66113.1"/>
    <property type="molecule type" value="Genomic_DNA"/>
</dbReference>
<dbReference type="AlphaFoldDB" id="A0A1Y2E3I6"/>
<gene>
    <name evidence="4" type="ORF">BCR38DRAFT_429251</name>
</gene>
<keyword evidence="2" id="KW-0812">Transmembrane</keyword>
<name>A0A1Y2E3I6_9PEZI</name>
<evidence type="ECO:0000256" key="1">
    <source>
        <dbReference type="SAM" id="MobiDB-lite"/>
    </source>
</evidence>